<evidence type="ECO:0000313" key="1">
    <source>
        <dbReference type="EMBL" id="RPA88510.1"/>
    </source>
</evidence>
<organism evidence="1 3">
    <name type="scientific">Choiromyces venosus 120613-1</name>
    <dbReference type="NCBI Taxonomy" id="1336337"/>
    <lineage>
        <taxon>Eukaryota</taxon>
        <taxon>Fungi</taxon>
        <taxon>Dikarya</taxon>
        <taxon>Ascomycota</taxon>
        <taxon>Pezizomycotina</taxon>
        <taxon>Pezizomycetes</taxon>
        <taxon>Pezizales</taxon>
        <taxon>Tuberaceae</taxon>
        <taxon>Choiromyces</taxon>
    </lineage>
</organism>
<accession>A0A3N4IW98</accession>
<sequence>MICIGTIIANAGIRYGCLLTCVSGNDLGSTTFSTVAPVKGIAVNILKTHLTGTL</sequence>
<protein>
    <submittedName>
        <fullName evidence="1">Uncharacterized protein</fullName>
    </submittedName>
</protein>
<dbReference type="EMBL" id="ML120885">
    <property type="protein sequence ID" value="RPA88510.1"/>
    <property type="molecule type" value="Genomic_DNA"/>
</dbReference>
<dbReference type="EMBL" id="ML120474">
    <property type="protein sequence ID" value="RPA92389.1"/>
    <property type="molecule type" value="Genomic_DNA"/>
</dbReference>
<evidence type="ECO:0000313" key="3">
    <source>
        <dbReference type="Proteomes" id="UP000276215"/>
    </source>
</evidence>
<proteinExistence type="predicted"/>
<name>A0A3N4IW98_9PEZI</name>
<keyword evidence="3" id="KW-1185">Reference proteome</keyword>
<evidence type="ECO:0000313" key="2">
    <source>
        <dbReference type="EMBL" id="RPA92389.1"/>
    </source>
</evidence>
<dbReference type="Proteomes" id="UP000276215">
    <property type="component" value="Unassembled WGS sequence"/>
</dbReference>
<dbReference type="AlphaFoldDB" id="A0A3N4IW98"/>
<gene>
    <name evidence="2" type="ORF">L873DRAFT_1817713</name>
    <name evidence="1" type="ORF">L873DRAFT_1824422</name>
</gene>
<reference evidence="1 3" key="1">
    <citation type="journal article" date="2018" name="Nat. Ecol. Evol.">
        <title>Pezizomycetes genomes reveal the molecular basis of ectomycorrhizal truffle lifestyle.</title>
        <authorList>
            <person name="Murat C."/>
            <person name="Payen T."/>
            <person name="Noel B."/>
            <person name="Kuo A."/>
            <person name="Morin E."/>
            <person name="Chen J."/>
            <person name="Kohler A."/>
            <person name="Krizsan K."/>
            <person name="Balestrini R."/>
            <person name="Da Silva C."/>
            <person name="Montanini B."/>
            <person name="Hainaut M."/>
            <person name="Levati E."/>
            <person name="Barry K.W."/>
            <person name="Belfiori B."/>
            <person name="Cichocki N."/>
            <person name="Clum A."/>
            <person name="Dockter R.B."/>
            <person name="Fauchery L."/>
            <person name="Guy J."/>
            <person name="Iotti M."/>
            <person name="Le Tacon F."/>
            <person name="Lindquist E.A."/>
            <person name="Lipzen A."/>
            <person name="Malagnac F."/>
            <person name="Mello A."/>
            <person name="Molinier V."/>
            <person name="Miyauchi S."/>
            <person name="Poulain J."/>
            <person name="Riccioni C."/>
            <person name="Rubini A."/>
            <person name="Sitrit Y."/>
            <person name="Splivallo R."/>
            <person name="Traeger S."/>
            <person name="Wang M."/>
            <person name="Zifcakova L."/>
            <person name="Wipf D."/>
            <person name="Zambonelli A."/>
            <person name="Paolocci F."/>
            <person name="Nowrousian M."/>
            <person name="Ottonello S."/>
            <person name="Baldrian P."/>
            <person name="Spatafora J.W."/>
            <person name="Henrissat B."/>
            <person name="Nagy L.G."/>
            <person name="Aury J.M."/>
            <person name="Wincker P."/>
            <person name="Grigoriev I.V."/>
            <person name="Bonfante P."/>
            <person name="Martin F.M."/>
        </authorList>
    </citation>
    <scope>NUCLEOTIDE SEQUENCE [LARGE SCALE GENOMIC DNA]</scope>
    <source>
        <strain evidence="1 3">120613-1</strain>
    </source>
</reference>